<feature type="compositionally biased region" description="Basic and acidic residues" evidence="1">
    <location>
        <begin position="658"/>
        <end position="667"/>
    </location>
</feature>
<dbReference type="Pfam" id="PF00498">
    <property type="entry name" value="FHA"/>
    <property type="match status" value="1"/>
</dbReference>
<dbReference type="CDD" id="cd19856">
    <property type="entry name" value="DSRM_Kanadaptin"/>
    <property type="match status" value="1"/>
</dbReference>
<dbReference type="InterPro" id="IPR008984">
    <property type="entry name" value="SMAD_FHA_dom_sf"/>
</dbReference>
<dbReference type="EMBL" id="OU892281">
    <property type="protein sequence ID" value="CAG9768766.1"/>
    <property type="molecule type" value="Genomic_DNA"/>
</dbReference>
<dbReference type="PROSITE" id="PS50006">
    <property type="entry name" value="FHA_DOMAIN"/>
    <property type="match status" value="1"/>
</dbReference>
<feature type="compositionally biased region" description="Polar residues" evidence="1">
    <location>
        <begin position="601"/>
        <end position="610"/>
    </location>
</feature>
<dbReference type="Proteomes" id="UP001152799">
    <property type="component" value="Chromosome 5"/>
</dbReference>
<feature type="region of interest" description="Disordered" evidence="1">
    <location>
        <begin position="274"/>
        <end position="312"/>
    </location>
</feature>
<feature type="region of interest" description="Disordered" evidence="1">
    <location>
        <begin position="1"/>
        <end position="36"/>
    </location>
</feature>
<dbReference type="OrthoDB" id="433755at2759"/>
<reference evidence="3" key="1">
    <citation type="submission" date="2022-01" db="EMBL/GenBank/DDBJ databases">
        <authorList>
            <person name="King R."/>
        </authorList>
    </citation>
    <scope>NUCLEOTIDE SEQUENCE</scope>
</reference>
<feature type="compositionally biased region" description="Basic and acidic residues" evidence="1">
    <location>
        <begin position="778"/>
        <end position="804"/>
    </location>
</feature>
<feature type="compositionally biased region" description="Basic and acidic residues" evidence="1">
    <location>
        <begin position="715"/>
        <end position="761"/>
    </location>
</feature>
<feature type="compositionally biased region" description="Acidic residues" evidence="1">
    <location>
        <begin position="584"/>
        <end position="598"/>
    </location>
</feature>
<evidence type="ECO:0000256" key="1">
    <source>
        <dbReference type="SAM" id="MobiDB-lite"/>
    </source>
</evidence>
<accession>A0A9N9MS76</accession>
<feature type="region of interest" description="Disordered" evidence="1">
    <location>
        <begin position="58"/>
        <end position="79"/>
    </location>
</feature>
<feature type="compositionally biased region" description="Basic and acidic residues" evidence="1">
    <location>
        <begin position="1"/>
        <end position="20"/>
    </location>
</feature>
<feature type="region of interest" description="Disordered" evidence="1">
    <location>
        <begin position="568"/>
        <end position="827"/>
    </location>
</feature>
<dbReference type="Gene3D" id="2.60.200.20">
    <property type="match status" value="1"/>
</dbReference>
<evidence type="ECO:0000313" key="4">
    <source>
        <dbReference type="Proteomes" id="UP001152799"/>
    </source>
</evidence>
<evidence type="ECO:0000313" key="3">
    <source>
        <dbReference type="EMBL" id="CAG9768766.1"/>
    </source>
</evidence>
<dbReference type="Gene3D" id="3.30.160.20">
    <property type="match status" value="1"/>
</dbReference>
<dbReference type="InterPro" id="IPR050923">
    <property type="entry name" value="Cell_Proc_Reg/RNA_Proc"/>
</dbReference>
<dbReference type="PANTHER" id="PTHR23308">
    <property type="entry name" value="NUCLEAR INHIBITOR OF PROTEIN PHOSPHATASE-1"/>
    <property type="match status" value="1"/>
</dbReference>
<feature type="compositionally biased region" description="Basic and acidic residues" evidence="1">
    <location>
        <begin position="815"/>
        <end position="827"/>
    </location>
</feature>
<dbReference type="CDD" id="cd22677">
    <property type="entry name" value="FHA_Kanadaptin"/>
    <property type="match status" value="1"/>
</dbReference>
<keyword evidence="4" id="KW-1185">Reference proteome</keyword>
<feature type="domain" description="FHA" evidence="2">
    <location>
        <begin position="153"/>
        <end position="209"/>
    </location>
</feature>
<evidence type="ECO:0000259" key="2">
    <source>
        <dbReference type="PROSITE" id="PS50006"/>
    </source>
</evidence>
<dbReference type="SMART" id="SM00240">
    <property type="entry name" value="FHA"/>
    <property type="match status" value="1"/>
</dbReference>
<proteinExistence type="predicted"/>
<feature type="compositionally biased region" description="Basic and acidic residues" evidence="1">
    <location>
        <begin position="274"/>
        <end position="288"/>
    </location>
</feature>
<dbReference type="InterPro" id="IPR000253">
    <property type="entry name" value="FHA_dom"/>
</dbReference>
<organism evidence="3 4">
    <name type="scientific">Ceutorhynchus assimilis</name>
    <name type="common">cabbage seed weevil</name>
    <dbReference type="NCBI Taxonomy" id="467358"/>
    <lineage>
        <taxon>Eukaryota</taxon>
        <taxon>Metazoa</taxon>
        <taxon>Ecdysozoa</taxon>
        <taxon>Arthropoda</taxon>
        <taxon>Hexapoda</taxon>
        <taxon>Insecta</taxon>
        <taxon>Pterygota</taxon>
        <taxon>Neoptera</taxon>
        <taxon>Endopterygota</taxon>
        <taxon>Coleoptera</taxon>
        <taxon>Polyphaga</taxon>
        <taxon>Cucujiformia</taxon>
        <taxon>Curculionidae</taxon>
        <taxon>Ceutorhynchinae</taxon>
        <taxon>Ceutorhynchus</taxon>
    </lineage>
</organism>
<name>A0A9N9MS76_9CUCU</name>
<dbReference type="SUPFAM" id="SSF49879">
    <property type="entry name" value="SMAD/FHA domain"/>
    <property type="match status" value="1"/>
</dbReference>
<feature type="compositionally biased region" description="Acidic residues" evidence="1">
    <location>
        <begin position="292"/>
        <end position="303"/>
    </location>
</feature>
<dbReference type="AlphaFoldDB" id="A0A9N9MS76"/>
<protein>
    <recommendedName>
        <fullName evidence="2">FHA domain-containing protein</fullName>
    </recommendedName>
</protein>
<gene>
    <name evidence="3" type="ORF">CEUTPL_LOCUS9289</name>
</gene>
<sequence length="827" mass="94190">MDTEIKEQENNAIEETKIQETIDASPPTEAKQEVPFKKPTLLIGKIGRLPKKVLVATSTASSVPKQELSSEEKPAEESIEILDNEVSLNVKSSEDQPAEQLDSKQALSQPLTIPYKEPNWSGLPETTGKPYAFEVLKNGKIIQTIDLMKKSFWVFGRLLNCDISAQHPTVSRYHAVVQYRDIPSETEPPGFYVYDLGSTHGTFLNGKNNKLKPKMYAPIRVGHILRLGLSQRHYILTGPEDDQEEESELSVTELKQLREQKIKEHKEKMQLAELEREEKRKKEEERGVDWGMGDDADDDEEMGENPYASTNNEELYLDDPKKALRGFFEREGLELEYNCTEQGMGQFLCKVELPVDDEMGRPIVAEVLHRGKKKEAVVQCALEACRVLDRFGVLRQATHESRKRKSKNWEENDYYDSDEDTFLDRTGTIEKKREKRMKVREPDKVETYETLLEREREISSSITRIEQKLHLAQEKQSGASLSTQPEEDSLDSYMNMLGKDKLDKQTISKLKLELADLRKSHSNVIKLVNIAKPANLPALVPLTSTSTSNINKPKRVLPLFGKRRKVPVKFPAKPNENIATQASNEDDEESDEDKEEATETLRVQGSSSHVDSPMENNGLEKFNENETNIAGSSSSNDASKDKSLAKNILGAKESSSSHVDEPIENNRLESFNETNIASSSSANESKEESLALNGDFDSLTNHHLSKKELNTQLRIHNEREQIENEDQKKSASKSHDINKNKPKEDEDNIPKKSQKKSEKSQEINSEETDEKKRKKNQKRNEQRQYKAELEKLKGYEEDASKEDYNMWVPPTDQSGDGRTDLNDKYGY</sequence>